<feature type="transmembrane region" description="Helical" evidence="1">
    <location>
        <begin position="35"/>
        <end position="53"/>
    </location>
</feature>
<dbReference type="AlphaFoldDB" id="A0A7T7XMD1"/>
<keyword evidence="3" id="KW-1185">Reference proteome</keyword>
<dbReference type="RefSeq" id="WP_215626329.1">
    <property type="nucleotide sequence ID" value="NZ_CP067089.2"/>
</dbReference>
<accession>A0A7T7XMD1</accession>
<feature type="transmembrane region" description="Helical" evidence="1">
    <location>
        <begin position="7"/>
        <end position="29"/>
    </location>
</feature>
<dbReference type="KEGG" id="bhc:JFL75_19165"/>
<dbReference type="Proteomes" id="UP000595917">
    <property type="component" value="Chromosome"/>
</dbReference>
<keyword evidence="1" id="KW-0472">Membrane</keyword>
<reference evidence="2" key="1">
    <citation type="submission" date="2021-01" db="EMBL/GenBank/DDBJ databases">
        <title>Description of Breznakiella homolactica.</title>
        <authorList>
            <person name="Song Y."/>
            <person name="Brune A."/>
        </authorList>
    </citation>
    <scope>NUCLEOTIDE SEQUENCE</scope>
    <source>
        <strain evidence="2">RmG30</strain>
    </source>
</reference>
<evidence type="ECO:0000313" key="2">
    <source>
        <dbReference type="EMBL" id="QQO09024.1"/>
    </source>
</evidence>
<dbReference type="EMBL" id="CP067089">
    <property type="protein sequence ID" value="QQO09024.1"/>
    <property type="molecule type" value="Genomic_DNA"/>
</dbReference>
<name>A0A7T7XMD1_9SPIR</name>
<keyword evidence="1" id="KW-0812">Transmembrane</keyword>
<keyword evidence="1" id="KW-1133">Transmembrane helix</keyword>
<gene>
    <name evidence="2" type="ORF">JFL75_19165</name>
</gene>
<organism evidence="2 3">
    <name type="scientific">Breznakiella homolactica</name>
    <dbReference type="NCBI Taxonomy" id="2798577"/>
    <lineage>
        <taxon>Bacteria</taxon>
        <taxon>Pseudomonadati</taxon>
        <taxon>Spirochaetota</taxon>
        <taxon>Spirochaetia</taxon>
        <taxon>Spirochaetales</taxon>
        <taxon>Breznakiellaceae</taxon>
        <taxon>Breznakiella</taxon>
    </lineage>
</organism>
<proteinExistence type="predicted"/>
<protein>
    <submittedName>
        <fullName evidence="2">Uncharacterized protein</fullName>
    </submittedName>
</protein>
<sequence>MKYRYCGITPLIFLFIGIGTFLFYMYLYIVEKRLILTGINSVALLLFASFFSYSSFIEISDDKVEFLLFNKVVREIDLQKVKKTEFEYNKIIFFTNTETVKIYFRKLKDEDADSIRKQLKILLNRN</sequence>
<evidence type="ECO:0000256" key="1">
    <source>
        <dbReference type="SAM" id="Phobius"/>
    </source>
</evidence>
<evidence type="ECO:0000313" key="3">
    <source>
        <dbReference type="Proteomes" id="UP000595917"/>
    </source>
</evidence>